<dbReference type="EMBL" id="CP017599">
    <property type="protein sequence ID" value="AOX00301.1"/>
    <property type="molecule type" value="Genomic_DNA"/>
</dbReference>
<dbReference type="OrthoDB" id="9861483at2"/>
<evidence type="ECO:0000313" key="2">
    <source>
        <dbReference type="Proteomes" id="UP000177870"/>
    </source>
</evidence>
<protein>
    <submittedName>
        <fullName evidence="1">Uncharacterized protein</fullName>
    </submittedName>
</protein>
<evidence type="ECO:0000313" key="1">
    <source>
        <dbReference type="EMBL" id="AOX00301.1"/>
    </source>
</evidence>
<proteinExistence type="predicted"/>
<dbReference type="RefSeq" id="WP_070392764.1">
    <property type="nucleotide sequence ID" value="NZ_CP017599.1"/>
</dbReference>
<name>A0A1D8TRL3_9CYAN</name>
<accession>A0A1D8TRL3</accession>
<dbReference type="AlphaFoldDB" id="A0A1D8TRL3"/>
<sequence length="123" mass="14137">MNTWVKSEAAYLENHRPWYEGPHGTCNLLKPTLIHMGDDKPLHLMFPVHWTEAIDALPQAKTMARQLDGFLVLLLYGQASDQEIQSLVLELAEAQVLPLWLGWQNRKRFDRIVAMLSTNSELN</sequence>
<dbReference type="KEGG" id="mpro:BJP34_13300"/>
<reference evidence="2" key="1">
    <citation type="submission" date="2016-10" db="EMBL/GenBank/DDBJ databases">
        <title>Comparative genomics uncovers the prolific and rare metabolic potential of the cyanobacterial genus Moorea.</title>
        <authorList>
            <person name="Leao T."/>
            <person name="Castelao G."/>
            <person name="Korobeynikov A."/>
            <person name="Monroe E.A."/>
            <person name="Podell S."/>
            <person name="Glukhov E."/>
            <person name="Allen E."/>
            <person name="Gerwick W.H."/>
            <person name="Gerwick L."/>
        </authorList>
    </citation>
    <scope>NUCLEOTIDE SEQUENCE [LARGE SCALE GENOMIC DNA]</scope>
    <source>
        <strain evidence="2">PAL-8-15-08-1</strain>
    </source>
</reference>
<gene>
    <name evidence="1" type="ORF">BJP34_13300</name>
</gene>
<dbReference type="Proteomes" id="UP000177870">
    <property type="component" value="Chromosome"/>
</dbReference>
<organism evidence="1 2">
    <name type="scientific">Moorena producens PAL-8-15-08-1</name>
    <dbReference type="NCBI Taxonomy" id="1458985"/>
    <lineage>
        <taxon>Bacteria</taxon>
        <taxon>Bacillati</taxon>
        <taxon>Cyanobacteriota</taxon>
        <taxon>Cyanophyceae</taxon>
        <taxon>Coleofasciculales</taxon>
        <taxon>Coleofasciculaceae</taxon>
        <taxon>Moorena</taxon>
    </lineage>
</organism>